<dbReference type="EMBL" id="BJVI01000042">
    <property type="protein sequence ID" value="GEL19661.1"/>
    <property type="molecule type" value="Genomic_DNA"/>
</dbReference>
<feature type="region of interest" description="Disordered" evidence="1">
    <location>
        <begin position="23"/>
        <end position="62"/>
    </location>
</feature>
<evidence type="ECO:0000256" key="1">
    <source>
        <dbReference type="SAM" id="MobiDB-lite"/>
    </source>
</evidence>
<protein>
    <submittedName>
        <fullName evidence="2">Uncharacterized protein</fullName>
    </submittedName>
</protein>
<dbReference type="Proteomes" id="UP000321328">
    <property type="component" value="Unassembled WGS sequence"/>
</dbReference>
<keyword evidence="3" id="KW-1185">Reference proteome</keyword>
<accession>A0A511D4F9</accession>
<reference evidence="2 3" key="1">
    <citation type="submission" date="2019-07" db="EMBL/GenBank/DDBJ databases">
        <title>Whole genome shotgun sequence of Pseudonocardia asaccharolytica NBRC 16224.</title>
        <authorList>
            <person name="Hosoyama A."/>
            <person name="Uohara A."/>
            <person name="Ohji S."/>
            <person name="Ichikawa N."/>
        </authorList>
    </citation>
    <scope>NUCLEOTIDE SEQUENCE [LARGE SCALE GENOMIC DNA]</scope>
    <source>
        <strain evidence="2 3">NBRC 16224</strain>
    </source>
</reference>
<feature type="compositionally biased region" description="Basic and acidic residues" evidence="1">
    <location>
        <begin position="50"/>
        <end position="62"/>
    </location>
</feature>
<sequence length="62" mass="6917">MSRAAPPYLWTIQYCGHALTGILGGPARGRLRTRTTHNGDTRPGKRLARDRHGDSLKKHPLE</sequence>
<dbReference type="AlphaFoldDB" id="A0A511D4F9"/>
<name>A0A511D4F9_9PSEU</name>
<evidence type="ECO:0000313" key="2">
    <source>
        <dbReference type="EMBL" id="GEL19661.1"/>
    </source>
</evidence>
<proteinExistence type="predicted"/>
<organism evidence="2 3">
    <name type="scientific">Pseudonocardia asaccharolytica DSM 44247 = NBRC 16224</name>
    <dbReference type="NCBI Taxonomy" id="1123024"/>
    <lineage>
        <taxon>Bacteria</taxon>
        <taxon>Bacillati</taxon>
        <taxon>Actinomycetota</taxon>
        <taxon>Actinomycetes</taxon>
        <taxon>Pseudonocardiales</taxon>
        <taxon>Pseudonocardiaceae</taxon>
        <taxon>Pseudonocardia</taxon>
    </lineage>
</organism>
<comment type="caution">
    <text evidence="2">The sequence shown here is derived from an EMBL/GenBank/DDBJ whole genome shotgun (WGS) entry which is preliminary data.</text>
</comment>
<evidence type="ECO:0000313" key="3">
    <source>
        <dbReference type="Proteomes" id="UP000321328"/>
    </source>
</evidence>
<gene>
    <name evidence="2" type="ORF">PA7_34980</name>
</gene>